<dbReference type="RefSeq" id="WP_013548990.1">
    <property type="nucleotide sequence ID" value="NC_014934.1"/>
</dbReference>
<sequence>MKKLILVLFLITYTNYSFGQEVMAAIESNEPDESNFSNNTILTAEDWLHNTSHKKLTYNTAVKELLLINRYDGTLECYNLNLDKQWSFTPTDTLRLSNGGNQFFYKDGVVFTAYMTGYIYAINATDGTLFWEDKVGMDQEELHFTSQSLTPVNNKLVLTSRTNTNVYAINASNGTLAWNYSLSSPHSYEPRLIVNDIVSINNDPLINTFELATGKALYQKNFSTNLGKPATDGNLIIVPFSRGDKIVGLLPEAFEQQWEFVFDEEYYKVGDKIFVANNAVYFATETNGDESGIYCLNATDGSLTWKKTIEGDIKHFEKINETLYGYTNDKLIFSIAIEDTVLNKIKVNHQPTSNIQLQNGSLYFYAKEGLIAYNLKTKTEEIAIPYDGKESYSSDTQLLFIE</sequence>
<protein>
    <submittedName>
        <fullName evidence="3">Pyrrolo-quinoline quinone repeat-containing protein</fullName>
    </submittedName>
</protein>
<dbReference type="InterPro" id="IPR002372">
    <property type="entry name" value="PQQ_rpt_dom"/>
</dbReference>
<dbReference type="EMBL" id="CP002453">
    <property type="protein sequence ID" value="ADV47491.1"/>
    <property type="molecule type" value="Genomic_DNA"/>
</dbReference>
<dbReference type="AlphaFoldDB" id="E6X742"/>
<dbReference type="Proteomes" id="UP000008634">
    <property type="component" value="Chromosome"/>
</dbReference>
<dbReference type="InterPro" id="IPR011047">
    <property type="entry name" value="Quinoprotein_ADH-like_sf"/>
</dbReference>
<dbReference type="SUPFAM" id="SSF50998">
    <property type="entry name" value="Quinoprotein alcohol dehydrogenase-like"/>
    <property type="match status" value="1"/>
</dbReference>
<name>E6X742_CELAD</name>
<evidence type="ECO:0000256" key="1">
    <source>
        <dbReference type="SAM" id="SignalP"/>
    </source>
</evidence>
<keyword evidence="1" id="KW-0732">Signal</keyword>
<evidence type="ECO:0000259" key="2">
    <source>
        <dbReference type="Pfam" id="PF13360"/>
    </source>
</evidence>
<dbReference type="SMART" id="SM00564">
    <property type="entry name" value="PQQ"/>
    <property type="match status" value="3"/>
</dbReference>
<keyword evidence="4" id="KW-1185">Reference proteome</keyword>
<gene>
    <name evidence="3" type="ordered locus">Celal_0135</name>
</gene>
<dbReference type="PANTHER" id="PTHR34512">
    <property type="entry name" value="CELL SURFACE PROTEIN"/>
    <property type="match status" value="1"/>
</dbReference>
<feature type="domain" description="Pyrrolo-quinoline quinone repeat" evidence="2">
    <location>
        <begin position="104"/>
        <end position="237"/>
    </location>
</feature>
<dbReference type="KEGG" id="cao:Celal_0135"/>
<evidence type="ECO:0000313" key="4">
    <source>
        <dbReference type="Proteomes" id="UP000008634"/>
    </source>
</evidence>
<feature type="chain" id="PRO_5003215550" evidence="1">
    <location>
        <begin position="20"/>
        <end position="402"/>
    </location>
</feature>
<organism evidence="3 4">
    <name type="scientific">Cellulophaga algicola (strain DSM 14237 / IC166 / ACAM 630)</name>
    <dbReference type="NCBI Taxonomy" id="688270"/>
    <lineage>
        <taxon>Bacteria</taxon>
        <taxon>Pseudomonadati</taxon>
        <taxon>Bacteroidota</taxon>
        <taxon>Flavobacteriia</taxon>
        <taxon>Flavobacteriales</taxon>
        <taxon>Flavobacteriaceae</taxon>
        <taxon>Cellulophaga</taxon>
    </lineage>
</organism>
<dbReference type="InterPro" id="IPR018391">
    <property type="entry name" value="PQQ_b-propeller_rpt"/>
</dbReference>
<dbReference type="HOGENOM" id="CLU_688406_0_0_10"/>
<dbReference type="OrthoDB" id="7012117at2"/>
<dbReference type="PANTHER" id="PTHR34512:SF30">
    <property type="entry name" value="OUTER MEMBRANE PROTEIN ASSEMBLY FACTOR BAMB"/>
    <property type="match status" value="1"/>
</dbReference>
<feature type="signal peptide" evidence="1">
    <location>
        <begin position="1"/>
        <end position="19"/>
    </location>
</feature>
<dbReference type="STRING" id="688270.Celal_0135"/>
<dbReference type="InterPro" id="IPR015943">
    <property type="entry name" value="WD40/YVTN_repeat-like_dom_sf"/>
</dbReference>
<accession>E6X742</accession>
<proteinExistence type="predicted"/>
<dbReference type="Gene3D" id="2.130.10.10">
    <property type="entry name" value="YVTN repeat-like/Quinoprotein amine dehydrogenase"/>
    <property type="match status" value="1"/>
</dbReference>
<evidence type="ECO:0000313" key="3">
    <source>
        <dbReference type="EMBL" id="ADV47491.1"/>
    </source>
</evidence>
<dbReference type="eggNOG" id="COG1520">
    <property type="taxonomic scope" value="Bacteria"/>
</dbReference>
<reference evidence="3 4" key="1">
    <citation type="journal article" date="2010" name="Stand. Genomic Sci.">
        <title>Complete genome sequence of Cellulophaga algicola type strain (IC166).</title>
        <authorList>
            <person name="Abt B."/>
            <person name="Lu M."/>
            <person name="Misra M."/>
            <person name="Han C."/>
            <person name="Nolan M."/>
            <person name="Lucas S."/>
            <person name="Hammon N."/>
            <person name="Deshpande S."/>
            <person name="Cheng J.F."/>
            <person name="Tapia R."/>
            <person name="Goodwin L."/>
            <person name="Pitluck S."/>
            <person name="Liolios K."/>
            <person name="Pagani I."/>
            <person name="Ivanova N."/>
            <person name="Mavromatis K."/>
            <person name="Ovchinikova G."/>
            <person name="Pati A."/>
            <person name="Chen A."/>
            <person name="Palaniappan K."/>
            <person name="Land M."/>
            <person name="Hauser L."/>
            <person name="Chang Y.J."/>
            <person name="Jeffries C.D."/>
            <person name="Detter J.C."/>
            <person name="Brambilla E."/>
            <person name="Rohde M."/>
            <person name="Tindall B.J."/>
            <person name="Goker M."/>
            <person name="Woyke T."/>
            <person name="Bristow J."/>
            <person name="Eisen J.A."/>
            <person name="Markowitz V."/>
            <person name="Hugenholtz P."/>
            <person name="Kyrpides N.C."/>
            <person name="Klenk H.P."/>
            <person name="Lapidus A."/>
        </authorList>
    </citation>
    <scope>NUCLEOTIDE SEQUENCE [LARGE SCALE GENOMIC DNA]</scope>
    <source>
        <strain evidence="4">DSM 14237 / IC166 / ACAM 630</strain>
    </source>
</reference>
<dbReference type="Pfam" id="PF13360">
    <property type="entry name" value="PQQ_2"/>
    <property type="match status" value="1"/>
</dbReference>